<dbReference type="RefSeq" id="WP_012779275.1">
    <property type="nucleotide sequence ID" value="NZ_AP014811.1"/>
</dbReference>
<dbReference type="GO" id="GO:0009088">
    <property type="term" value="P:threonine biosynthetic process"/>
    <property type="evidence" value="ECO:0007669"/>
    <property type="project" value="UniProtKB-KW"/>
</dbReference>
<dbReference type="GeneID" id="72992726"/>
<evidence type="ECO:0000313" key="9">
    <source>
        <dbReference type="EMBL" id="BAU94122.1"/>
    </source>
</evidence>
<evidence type="ECO:0000313" key="10">
    <source>
        <dbReference type="Proteomes" id="UP000218288"/>
    </source>
</evidence>
<keyword evidence="2" id="KW-0808">Transferase</keyword>
<evidence type="ECO:0000256" key="2">
    <source>
        <dbReference type="ARBA" id="ARBA00022679"/>
    </source>
</evidence>
<keyword evidence="1" id="KW-0028">Amino-acid biosynthesis</keyword>
<dbReference type="PANTHER" id="PTHR21064:SF6">
    <property type="entry name" value="AMINOGLYCOSIDE PHOSPHOTRANSFERASE DOMAIN-CONTAINING PROTEIN"/>
    <property type="match status" value="1"/>
</dbReference>
<evidence type="ECO:0000256" key="4">
    <source>
        <dbReference type="ARBA" id="ARBA00022741"/>
    </source>
</evidence>
<evidence type="ECO:0000259" key="8">
    <source>
        <dbReference type="Pfam" id="PF01636"/>
    </source>
</evidence>
<protein>
    <submittedName>
        <fullName evidence="9">Putative homoserine kinase</fullName>
    </submittedName>
</protein>
<evidence type="ECO:0000256" key="3">
    <source>
        <dbReference type="ARBA" id="ARBA00022697"/>
    </source>
</evidence>
<evidence type="ECO:0000256" key="5">
    <source>
        <dbReference type="ARBA" id="ARBA00022777"/>
    </source>
</evidence>
<dbReference type="InterPro" id="IPR050249">
    <property type="entry name" value="Pseudomonas-type_ThrB"/>
</dbReference>
<dbReference type="CDD" id="cd05153">
    <property type="entry name" value="HomoserineK_II"/>
    <property type="match status" value="1"/>
</dbReference>
<accession>A0A161J7P7</accession>
<sequence length="303" mass="32967">MSDIDLHALCQHYGRVFTDCALVVPGANRTYRLTSDDNTYYLRLYRPTGRSAAEIAFEMRLLHEARQTPGIDVARPIPTADGADCARLLFDGVDRVVGLFHALNGRPIAAEPEDVALFGSALARLHGALAGIEAGSARPLDPATLCAHSDVSLARISGSETVRRALDRCRVEMLGDPATHDLPSGNCHGDARLANAIARDSTIGFFDFDDCGRGPYVLDLGTAAWHFVRGDPAKTAVLIAALLAGYERVRPLSVTERRALPHFVKLAEMRALLFLAEFCILADDLWPHVLDHATAVLDSELRF</sequence>
<dbReference type="GO" id="GO:0004413">
    <property type="term" value="F:homoserine kinase activity"/>
    <property type="evidence" value="ECO:0007669"/>
    <property type="project" value="InterPro"/>
</dbReference>
<dbReference type="PANTHER" id="PTHR21064">
    <property type="entry name" value="AMINOGLYCOSIDE PHOSPHOTRANSFERASE DOMAIN-CONTAINING PROTEIN-RELATED"/>
    <property type="match status" value="1"/>
</dbReference>
<dbReference type="InterPro" id="IPR011009">
    <property type="entry name" value="Kinase-like_dom_sf"/>
</dbReference>
<keyword evidence="3" id="KW-0791">Threonine biosynthesis</keyword>
<proteinExistence type="inferred from homology"/>
<comment type="similarity">
    <text evidence="7">Belongs to the pseudomonas-type ThrB family.</text>
</comment>
<dbReference type="GO" id="GO:0005524">
    <property type="term" value="F:ATP binding"/>
    <property type="evidence" value="ECO:0007669"/>
    <property type="project" value="UniProtKB-KW"/>
</dbReference>
<organism evidence="9 10">
    <name type="scientific">Methylorubrum populi</name>
    <dbReference type="NCBI Taxonomy" id="223967"/>
    <lineage>
        <taxon>Bacteria</taxon>
        <taxon>Pseudomonadati</taxon>
        <taxon>Pseudomonadota</taxon>
        <taxon>Alphaproteobacteria</taxon>
        <taxon>Hyphomicrobiales</taxon>
        <taxon>Methylobacteriaceae</taxon>
        <taxon>Methylorubrum</taxon>
    </lineage>
</organism>
<feature type="domain" description="Aminoglycoside phosphotransferase" evidence="8">
    <location>
        <begin position="28"/>
        <end position="252"/>
    </location>
</feature>
<gene>
    <name evidence="9" type="ORF">MPPM_5517</name>
</gene>
<name>A0A161J7P7_9HYPH</name>
<evidence type="ECO:0000256" key="7">
    <source>
        <dbReference type="ARBA" id="ARBA00038240"/>
    </source>
</evidence>
<dbReference type="InterPro" id="IPR002575">
    <property type="entry name" value="Aminoglycoside_PTrfase"/>
</dbReference>
<keyword evidence="6" id="KW-0067">ATP-binding</keyword>
<keyword evidence="9" id="KW-0614">Plasmid</keyword>
<dbReference type="EMBL" id="AP014811">
    <property type="protein sequence ID" value="BAU94122.1"/>
    <property type="molecule type" value="Genomic_DNA"/>
</dbReference>
<keyword evidence="5 9" id="KW-0418">Kinase</keyword>
<geneLocation type="plasmid" evidence="10">
    <name>pmppm02 dna</name>
</geneLocation>
<evidence type="ECO:0000256" key="6">
    <source>
        <dbReference type="ARBA" id="ARBA00022840"/>
    </source>
</evidence>
<dbReference type="Proteomes" id="UP000218288">
    <property type="component" value="Plasmid pMPPM02"/>
</dbReference>
<keyword evidence="4" id="KW-0547">Nucleotide-binding</keyword>
<reference evidence="9 10" key="1">
    <citation type="journal article" date="2016" name="Genome Announc.">
        <title>Complete Genome Sequence of Methylobacterium populi P-1M, Isolated from Pink-Pigmented Household Biofilm.</title>
        <authorList>
            <person name="Morohoshi T."/>
            <person name="Ikeda T."/>
        </authorList>
    </citation>
    <scope>NUCLEOTIDE SEQUENCE [LARGE SCALE GENOMIC DNA]</scope>
    <source>
        <strain evidence="9 10">P-1M</strain>
        <plasmid evidence="10">Plasmid pmppm02 dna</plasmid>
    </source>
</reference>
<dbReference type="AlphaFoldDB" id="A0A161J7P7"/>
<dbReference type="Pfam" id="PF01636">
    <property type="entry name" value="APH"/>
    <property type="match status" value="1"/>
</dbReference>
<dbReference type="SUPFAM" id="SSF56112">
    <property type="entry name" value="Protein kinase-like (PK-like)"/>
    <property type="match status" value="1"/>
</dbReference>
<dbReference type="InterPro" id="IPR005280">
    <property type="entry name" value="Homoserine_kinase_II"/>
</dbReference>
<dbReference type="Gene3D" id="3.90.1200.10">
    <property type="match status" value="1"/>
</dbReference>
<dbReference type="OrthoDB" id="241498at2"/>
<evidence type="ECO:0000256" key="1">
    <source>
        <dbReference type="ARBA" id="ARBA00022605"/>
    </source>
</evidence>
<dbReference type="Gene3D" id="3.30.200.20">
    <property type="entry name" value="Phosphorylase Kinase, domain 1"/>
    <property type="match status" value="1"/>
</dbReference>